<evidence type="ECO:0000256" key="4">
    <source>
        <dbReference type="ARBA" id="ARBA00022452"/>
    </source>
</evidence>
<accession>A0A919AVS3</accession>
<dbReference type="InterPro" id="IPR010130">
    <property type="entry name" value="T1SS_OMP_TolC"/>
</dbReference>
<evidence type="ECO:0000313" key="12">
    <source>
        <dbReference type="Proteomes" id="UP000630923"/>
    </source>
</evidence>
<keyword evidence="7" id="KW-0998">Cell outer membrane</keyword>
<dbReference type="EMBL" id="BNCI01000002">
    <property type="protein sequence ID" value="GHF25882.1"/>
    <property type="molecule type" value="Genomic_DNA"/>
</dbReference>
<feature type="coiled-coil region" evidence="8">
    <location>
        <begin position="185"/>
        <end position="212"/>
    </location>
</feature>
<evidence type="ECO:0000313" key="11">
    <source>
        <dbReference type="EMBL" id="GHF25882.1"/>
    </source>
</evidence>
<dbReference type="GO" id="GO:1990281">
    <property type="term" value="C:efflux pump complex"/>
    <property type="evidence" value="ECO:0007669"/>
    <property type="project" value="TreeGrafter"/>
</dbReference>
<dbReference type="NCBIfam" id="TIGR01844">
    <property type="entry name" value="type_I_sec_TolC"/>
    <property type="match status" value="1"/>
</dbReference>
<evidence type="ECO:0000256" key="6">
    <source>
        <dbReference type="ARBA" id="ARBA00023136"/>
    </source>
</evidence>
<name>A0A919AVS3_9PROT</name>
<keyword evidence="5" id="KW-0812">Transmembrane</keyword>
<evidence type="ECO:0000256" key="9">
    <source>
        <dbReference type="SAM" id="MobiDB-lite"/>
    </source>
</evidence>
<evidence type="ECO:0000256" key="2">
    <source>
        <dbReference type="ARBA" id="ARBA00007613"/>
    </source>
</evidence>
<dbReference type="PANTHER" id="PTHR30026:SF22">
    <property type="entry name" value="OUTER MEMBRANE EFFLUX PROTEIN"/>
    <property type="match status" value="1"/>
</dbReference>
<proteinExistence type="inferred from homology"/>
<keyword evidence="4" id="KW-1134">Transmembrane beta strand</keyword>
<reference evidence="11" key="2">
    <citation type="submission" date="2020-09" db="EMBL/GenBank/DDBJ databases">
        <authorList>
            <person name="Sun Q."/>
            <person name="Kim S."/>
        </authorList>
    </citation>
    <scope>NUCLEOTIDE SEQUENCE</scope>
    <source>
        <strain evidence="11">KCTC 42590</strain>
    </source>
</reference>
<feature type="region of interest" description="Disordered" evidence="9">
    <location>
        <begin position="65"/>
        <end position="87"/>
    </location>
</feature>
<dbReference type="RefSeq" id="WP_191252731.1">
    <property type="nucleotide sequence ID" value="NZ_BNCI01000002.1"/>
</dbReference>
<dbReference type="Proteomes" id="UP000630923">
    <property type="component" value="Unassembled WGS sequence"/>
</dbReference>
<feature type="signal peptide" evidence="10">
    <location>
        <begin position="1"/>
        <end position="23"/>
    </location>
</feature>
<evidence type="ECO:0000256" key="1">
    <source>
        <dbReference type="ARBA" id="ARBA00004442"/>
    </source>
</evidence>
<evidence type="ECO:0000256" key="7">
    <source>
        <dbReference type="ARBA" id="ARBA00023237"/>
    </source>
</evidence>
<organism evidence="11 12">
    <name type="scientific">Kordiimonas sediminis</name>
    <dbReference type="NCBI Taxonomy" id="1735581"/>
    <lineage>
        <taxon>Bacteria</taxon>
        <taxon>Pseudomonadati</taxon>
        <taxon>Pseudomonadota</taxon>
        <taxon>Alphaproteobacteria</taxon>
        <taxon>Kordiimonadales</taxon>
        <taxon>Kordiimonadaceae</taxon>
        <taxon>Kordiimonas</taxon>
    </lineage>
</organism>
<dbReference type="PANTHER" id="PTHR30026">
    <property type="entry name" value="OUTER MEMBRANE PROTEIN TOLC"/>
    <property type="match status" value="1"/>
</dbReference>
<dbReference type="SUPFAM" id="SSF56954">
    <property type="entry name" value="Outer membrane efflux proteins (OEP)"/>
    <property type="match status" value="1"/>
</dbReference>
<reference evidence="11" key="1">
    <citation type="journal article" date="2014" name="Int. J. Syst. Evol. Microbiol.">
        <title>Complete genome sequence of Corynebacterium casei LMG S-19264T (=DSM 44701T), isolated from a smear-ripened cheese.</title>
        <authorList>
            <consortium name="US DOE Joint Genome Institute (JGI-PGF)"/>
            <person name="Walter F."/>
            <person name="Albersmeier A."/>
            <person name="Kalinowski J."/>
            <person name="Ruckert C."/>
        </authorList>
    </citation>
    <scope>NUCLEOTIDE SEQUENCE</scope>
    <source>
        <strain evidence="11">KCTC 42590</strain>
    </source>
</reference>
<dbReference type="AlphaFoldDB" id="A0A919AVS3"/>
<sequence length="460" mass="49898">MKKGLVSLLALATVLGGASSVSAESLKEALAAAYESNPQLMAQRAALRAVDENVSRAKSGFLPSLEGTYSRTEGEQNDLLETEPGSQGYKSFDNENLGLTVTQSLFRGFQDLNATKAAKYQVKAGRAQLMNIEQQVLLDAIRAYTNVVRDEAVVGLNKNQVQVLERQLQASRDRFRVGEITRTDVAQSEARLEGAKSNLMAAEARLAASRALYQRVVGRTPAGLEKENALPDLPATLDAAIEVAMAESPGVIAARHNERVASYNVKQSLGALSPRIGAQAGYTHRSGTSFFGGESRPSDTKSRSVSVQLTVPFYAGGARHSDVRRNKQLRSQRMVEIHQAERLAQESTFVAWDNLRAARGQIMSSEASVRANEIALEGVRQEAAVGSRTTLDVLNAEQELLNARSNLIGAQRDEMVAAYSLLSAIGRLTAKDLELGVTVYDPEEHYDDVKNQFFGLGIED</sequence>
<keyword evidence="12" id="KW-1185">Reference proteome</keyword>
<comment type="similarity">
    <text evidence="2">Belongs to the outer membrane factor (OMF) (TC 1.B.17) family.</text>
</comment>
<dbReference type="GO" id="GO:0015562">
    <property type="term" value="F:efflux transmembrane transporter activity"/>
    <property type="evidence" value="ECO:0007669"/>
    <property type="project" value="InterPro"/>
</dbReference>
<keyword evidence="3" id="KW-0813">Transport</keyword>
<protein>
    <submittedName>
        <fullName evidence="11">Type I secretion protein TolC</fullName>
    </submittedName>
</protein>
<evidence type="ECO:0000256" key="5">
    <source>
        <dbReference type="ARBA" id="ARBA00022692"/>
    </source>
</evidence>
<dbReference type="GO" id="GO:0015288">
    <property type="term" value="F:porin activity"/>
    <property type="evidence" value="ECO:0007669"/>
    <property type="project" value="TreeGrafter"/>
</dbReference>
<keyword evidence="8" id="KW-0175">Coiled coil</keyword>
<feature type="chain" id="PRO_5038024692" evidence="10">
    <location>
        <begin position="24"/>
        <end position="460"/>
    </location>
</feature>
<dbReference type="Pfam" id="PF02321">
    <property type="entry name" value="OEP"/>
    <property type="match status" value="2"/>
</dbReference>
<dbReference type="InterPro" id="IPR003423">
    <property type="entry name" value="OMP_efflux"/>
</dbReference>
<evidence type="ECO:0000256" key="8">
    <source>
        <dbReference type="SAM" id="Coils"/>
    </source>
</evidence>
<dbReference type="GO" id="GO:0009279">
    <property type="term" value="C:cell outer membrane"/>
    <property type="evidence" value="ECO:0007669"/>
    <property type="project" value="UniProtKB-SubCell"/>
</dbReference>
<gene>
    <name evidence="11" type="ORF">GCM10017044_20900</name>
</gene>
<dbReference type="Gene3D" id="1.20.1600.10">
    <property type="entry name" value="Outer membrane efflux proteins (OEP)"/>
    <property type="match status" value="1"/>
</dbReference>
<keyword evidence="10" id="KW-0732">Signal</keyword>
<evidence type="ECO:0000256" key="3">
    <source>
        <dbReference type="ARBA" id="ARBA00022448"/>
    </source>
</evidence>
<dbReference type="InterPro" id="IPR051906">
    <property type="entry name" value="TolC-like"/>
</dbReference>
<comment type="subcellular location">
    <subcellularLocation>
        <location evidence="1">Cell outer membrane</location>
    </subcellularLocation>
</comment>
<comment type="caution">
    <text evidence="11">The sequence shown here is derived from an EMBL/GenBank/DDBJ whole genome shotgun (WGS) entry which is preliminary data.</text>
</comment>
<keyword evidence="6" id="KW-0472">Membrane</keyword>
<evidence type="ECO:0000256" key="10">
    <source>
        <dbReference type="SAM" id="SignalP"/>
    </source>
</evidence>